<feature type="chain" id="PRO_5012402548" evidence="1">
    <location>
        <begin position="17"/>
        <end position="126"/>
    </location>
</feature>
<protein>
    <submittedName>
        <fullName evidence="2">Uncharacterized protein</fullName>
    </submittedName>
</protein>
<reference evidence="3" key="1">
    <citation type="journal article" date="2017" name="Nat. Ecol. Evol.">
        <title>Genome expansion and lineage-specific genetic innovations in the forest pathogenic fungi Armillaria.</title>
        <authorList>
            <person name="Sipos G."/>
            <person name="Prasanna A.N."/>
            <person name="Walter M.C."/>
            <person name="O'Connor E."/>
            <person name="Balint B."/>
            <person name="Krizsan K."/>
            <person name="Kiss B."/>
            <person name="Hess J."/>
            <person name="Varga T."/>
            <person name="Slot J."/>
            <person name="Riley R."/>
            <person name="Boka B."/>
            <person name="Rigling D."/>
            <person name="Barry K."/>
            <person name="Lee J."/>
            <person name="Mihaltcheva S."/>
            <person name="LaButti K."/>
            <person name="Lipzen A."/>
            <person name="Waldron R."/>
            <person name="Moloney N.M."/>
            <person name="Sperisen C."/>
            <person name="Kredics L."/>
            <person name="Vagvoelgyi C."/>
            <person name="Patrignani A."/>
            <person name="Fitzpatrick D."/>
            <person name="Nagy I."/>
            <person name="Doyle S."/>
            <person name="Anderson J.B."/>
            <person name="Grigoriev I.V."/>
            <person name="Gueldener U."/>
            <person name="Muensterkoetter M."/>
            <person name="Nagy L.G."/>
        </authorList>
    </citation>
    <scope>NUCLEOTIDE SEQUENCE [LARGE SCALE GENOMIC DNA]</scope>
    <source>
        <strain evidence="3">C18/9</strain>
    </source>
</reference>
<sequence length="126" mass="13072">MKLLVFVLSALAVVSGAPLGSEPASVVDIASRAPNAGTPGFYYCKDDNFEGTCTYSTTGGGVCITFAPGDAWFDDISSVRPDIGMTCTLHSAAGCGGTAFSVNDEIPSLLAVGWNDMTRSYSCARR</sequence>
<dbReference type="Gene3D" id="2.60.20.10">
    <property type="entry name" value="Crystallins"/>
    <property type="match status" value="1"/>
</dbReference>
<dbReference type="AlphaFoldDB" id="A0A284RCK7"/>
<feature type="signal peptide" evidence="1">
    <location>
        <begin position="1"/>
        <end position="16"/>
    </location>
</feature>
<proteinExistence type="predicted"/>
<evidence type="ECO:0000256" key="1">
    <source>
        <dbReference type="SAM" id="SignalP"/>
    </source>
</evidence>
<evidence type="ECO:0000313" key="2">
    <source>
        <dbReference type="EMBL" id="SJL06464.1"/>
    </source>
</evidence>
<dbReference type="STRING" id="47428.A0A284RCK7"/>
<gene>
    <name evidence="2" type="ORF">ARMOST_09801</name>
</gene>
<dbReference type="EMBL" id="FUEG01000007">
    <property type="protein sequence ID" value="SJL06464.1"/>
    <property type="molecule type" value="Genomic_DNA"/>
</dbReference>
<dbReference type="Proteomes" id="UP000219338">
    <property type="component" value="Unassembled WGS sequence"/>
</dbReference>
<dbReference type="OMA" id="CKDDNFE"/>
<keyword evidence="1" id="KW-0732">Signal</keyword>
<keyword evidence="3" id="KW-1185">Reference proteome</keyword>
<dbReference type="OrthoDB" id="2826615at2759"/>
<accession>A0A284RCK7</accession>
<evidence type="ECO:0000313" key="3">
    <source>
        <dbReference type="Proteomes" id="UP000219338"/>
    </source>
</evidence>
<organism evidence="2 3">
    <name type="scientific">Armillaria ostoyae</name>
    <name type="common">Armillaria root rot fungus</name>
    <dbReference type="NCBI Taxonomy" id="47428"/>
    <lineage>
        <taxon>Eukaryota</taxon>
        <taxon>Fungi</taxon>
        <taxon>Dikarya</taxon>
        <taxon>Basidiomycota</taxon>
        <taxon>Agaricomycotina</taxon>
        <taxon>Agaricomycetes</taxon>
        <taxon>Agaricomycetidae</taxon>
        <taxon>Agaricales</taxon>
        <taxon>Marasmiineae</taxon>
        <taxon>Physalacriaceae</taxon>
        <taxon>Armillaria</taxon>
    </lineage>
</organism>
<name>A0A284RCK7_ARMOS</name>